<sequence>MLPRPWTRLALWEIWPCFPSFCRSEIYYSSTLRSIAILSLSLIVPRSDNPQITSAVRVISCGRNGKIRCRSGVCKCICGFPRCGRKSLKRQRARWRQFIRSQKLCGDIFQVTRRTNGASVRIPQTTVHKCEPRATRSLAKPHAVGTRFKIPKNTIVPSDARF</sequence>
<accession>A0A4Y2U839</accession>
<gene>
    <name evidence="1" type="ORF">AVEN_44801_1</name>
</gene>
<evidence type="ECO:0000313" key="2">
    <source>
        <dbReference type="Proteomes" id="UP000499080"/>
    </source>
</evidence>
<keyword evidence="2" id="KW-1185">Reference proteome</keyword>
<protein>
    <submittedName>
        <fullName evidence="1">Uncharacterized protein</fullName>
    </submittedName>
</protein>
<reference evidence="1 2" key="1">
    <citation type="journal article" date="2019" name="Sci. Rep.">
        <title>Orb-weaving spider Araneus ventricosus genome elucidates the spidroin gene catalogue.</title>
        <authorList>
            <person name="Kono N."/>
            <person name="Nakamura H."/>
            <person name="Ohtoshi R."/>
            <person name="Moran D.A.P."/>
            <person name="Shinohara A."/>
            <person name="Yoshida Y."/>
            <person name="Fujiwara M."/>
            <person name="Mori M."/>
            <person name="Tomita M."/>
            <person name="Arakawa K."/>
        </authorList>
    </citation>
    <scope>NUCLEOTIDE SEQUENCE [LARGE SCALE GENOMIC DNA]</scope>
</reference>
<dbReference type="Proteomes" id="UP000499080">
    <property type="component" value="Unassembled WGS sequence"/>
</dbReference>
<evidence type="ECO:0000313" key="1">
    <source>
        <dbReference type="EMBL" id="GBO08822.1"/>
    </source>
</evidence>
<comment type="caution">
    <text evidence="1">The sequence shown here is derived from an EMBL/GenBank/DDBJ whole genome shotgun (WGS) entry which is preliminary data.</text>
</comment>
<organism evidence="1 2">
    <name type="scientific">Araneus ventricosus</name>
    <name type="common">Orbweaver spider</name>
    <name type="synonym">Epeira ventricosa</name>
    <dbReference type="NCBI Taxonomy" id="182803"/>
    <lineage>
        <taxon>Eukaryota</taxon>
        <taxon>Metazoa</taxon>
        <taxon>Ecdysozoa</taxon>
        <taxon>Arthropoda</taxon>
        <taxon>Chelicerata</taxon>
        <taxon>Arachnida</taxon>
        <taxon>Araneae</taxon>
        <taxon>Araneomorphae</taxon>
        <taxon>Entelegynae</taxon>
        <taxon>Araneoidea</taxon>
        <taxon>Araneidae</taxon>
        <taxon>Araneus</taxon>
    </lineage>
</organism>
<dbReference type="AlphaFoldDB" id="A0A4Y2U839"/>
<dbReference type="EMBL" id="BGPR01034439">
    <property type="protein sequence ID" value="GBO08822.1"/>
    <property type="molecule type" value="Genomic_DNA"/>
</dbReference>
<proteinExistence type="predicted"/>
<name>A0A4Y2U839_ARAVE</name>